<dbReference type="VEuPathDB" id="VectorBase:BGLB020213"/>
<dbReference type="STRING" id="6526.A0A2C9KIV0"/>
<name>A0A2C9KIV0_BIOGL</name>
<proteinExistence type="predicted"/>
<dbReference type="OrthoDB" id="674273at2759"/>
<feature type="chain" id="PRO_5013152435" description="SCP domain-containing protein" evidence="1">
    <location>
        <begin position="22"/>
        <end position="172"/>
    </location>
</feature>
<dbReference type="KEGG" id="bgt:106061182"/>
<evidence type="ECO:0000313" key="3">
    <source>
        <dbReference type="EnsemblMetazoa" id="BGLB020213-PA"/>
    </source>
</evidence>
<dbReference type="GO" id="GO:0005576">
    <property type="term" value="C:extracellular region"/>
    <property type="evidence" value="ECO:0007669"/>
    <property type="project" value="InterPro"/>
</dbReference>
<feature type="domain" description="SCP" evidence="2">
    <location>
        <begin position="29"/>
        <end position="167"/>
    </location>
</feature>
<dbReference type="VEuPathDB" id="VectorBase:BGLAX_027389"/>
<keyword evidence="1" id="KW-0732">Signal</keyword>
<dbReference type="FunFam" id="3.40.33.10:FF:000004">
    <property type="entry name" value="CAP, cysteine-rich secretory protein, antigen 5"/>
    <property type="match status" value="1"/>
</dbReference>
<organism evidence="3 4">
    <name type="scientific">Biomphalaria glabrata</name>
    <name type="common">Bloodfluke planorb</name>
    <name type="synonym">Freshwater snail</name>
    <dbReference type="NCBI Taxonomy" id="6526"/>
    <lineage>
        <taxon>Eukaryota</taxon>
        <taxon>Metazoa</taxon>
        <taxon>Spiralia</taxon>
        <taxon>Lophotrochozoa</taxon>
        <taxon>Mollusca</taxon>
        <taxon>Gastropoda</taxon>
        <taxon>Heterobranchia</taxon>
        <taxon>Euthyneura</taxon>
        <taxon>Panpulmonata</taxon>
        <taxon>Hygrophila</taxon>
        <taxon>Lymnaeoidea</taxon>
        <taxon>Planorbidae</taxon>
        <taxon>Biomphalaria</taxon>
    </lineage>
</organism>
<dbReference type="InterPro" id="IPR014044">
    <property type="entry name" value="CAP_dom"/>
</dbReference>
<evidence type="ECO:0000256" key="1">
    <source>
        <dbReference type="SAM" id="SignalP"/>
    </source>
</evidence>
<feature type="signal peptide" evidence="1">
    <location>
        <begin position="1"/>
        <end position="21"/>
    </location>
</feature>
<dbReference type="PROSITE" id="PS01009">
    <property type="entry name" value="CRISP_1"/>
    <property type="match status" value="1"/>
</dbReference>
<dbReference type="InterPro" id="IPR001283">
    <property type="entry name" value="CRISP-related"/>
</dbReference>
<dbReference type="Pfam" id="PF00188">
    <property type="entry name" value="CAP"/>
    <property type="match status" value="1"/>
</dbReference>
<dbReference type="SUPFAM" id="SSF55797">
    <property type="entry name" value="PR-1-like"/>
    <property type="match status" value="1"/>
</dbReference>
<evidence type="ECO:0000313" key="4">
    <source>
        <dbReference type="Proteomes" id="UP000076420"/>
    </source>
</evidence>
<protein>
    <recommendedName>
        <fullName evidence="2">SCP domain-containing protein</fullName>
    </recommendedName>
</protein>
<gene>
    <name evidence="3" type="primary">106061182</name>
</gene>
<evidence type="ECO:0000259" key="2">
    <source>
        <dbReference type="SMART" id="SM00198"/>
    </source>
</evidence>
<dbReference type="Proteomes" id="UP000076420">
    <property type="component" value="Unassembled WGS sequence"/>
</dbReference>
<dbReference type="SMART" id="SM00198">
    <property type="entry name" value="SCP"/>
    <property type="match status" value="1"/>
</dbReference>
<dbReference type="PANTHER" id="PTHR10334">
    <property type="entry name" value="CYSTEINE-RICH SECRETORY PROTEIN-RELATED"/>
    <property type="match status" value="1"/>
</dbReference>
<dbReference type="PRINTS" id="PR00837">
    <property type="entry name" value="V5TPXLIKE"/>
</dbReference>
<dbReference type="InterPro" id="IPR035940">
    <property type="entry name" value="CAP_sf"/>
</dbReference>
<dbReference type="Gene3D" id="3.40.33.10">
    <property type="entry name" value="CAP"/>
    <property type="match status" value="1"/>
</dbReference>
<dbReference type="AlphaFoldDB" id="A0A2C9KIV0"/>
<accession>A0A2C9KIV0</accession>
<sequence>MAVLLLAFVFCHCLGISCVSGQVAELTTEDIDAFLLEHNSVRAELQLNPLKWDNELASYAASEGGKCQFEHSNGPYGENLYASSPAKWNHAELAAEAVKSWIEEKKFVDYDQWSCITRSGDSCGHYSQIVWRNTEFVGCAIIHCSPEMGQWPNLVFCEYNPRGNFIGELPYK</sequence>
<reference evidence="3" key="1">
    <citation type="submission" date="2020-05" db="UniProtKB">
        <authorList>
            <consortium name="EnsemblMetazoa"/>
        </authorList>
    </citation>
    <scope>IDENTIFICATION</scope>
    <source>
        <strain evidence="3">BB02</strain>
    </source>
</reference>
<dbReference type="InterPro" id="IPR018244">
    <property type="entry name" value="Allrgn_V5/Tpx1_CS"/>
</dbReference>
<dbReference type="EnsemblMetazoa" id="BGLB020213-RA">
    <property type="protein sequence ID" value="BGLB020213-PA"/>
    <property type="gene ID" value="BGLB020213"/>
</dbReference>